<keyword evidence="7" id="KW-0675">Receptor</keyword>
<dbReference type="CDD" id="cd00637">
    <property type="entry name" value="7tm_classA_rhodopsin-like"/>
    <property type="match status" value="1"/>
</dbReference>
<evidence type="ECO:0000313" key="13">
    <source>
        <dbReference type="Proteomes" id="UP001642483"/>
    </source>
</evidence>
<feature type="transmembrane region" description="Helical" evidence="10">
    <location>
        <begin position="153"/>
        <end position="174"/>
    </location>
</feature>
<proteinExistence type="predicted"/>
<evidence type="ECO:0000256" key="6">
    <source>
        <dbReference type="ARBA" id="ARBA00023136"/>
    </source>
</evidence>
<comment type="caution">
    <text evidence="12">The sequence shown here is derived from an EMBL/GenBank/DDBJ whole genome shotgun (WGS) entry which is preliminary data.</text>
</comment>
<dbReference type="EMBL" id="CAWYQH010000035">
    <property type="protein sequence ID" value="CAK8676845.1"/>
    <property type="molecule type" value="Genomic_DNA"/>
</dbReference>
<reference evidence="12 13" key="1">
    <citation type="submission" date="2024-02" db="EMBL/GenBank/DDBJ databases">
        <authorList>
            <person name="Daric V."/>
            <person name="Darras S."/>
        </authorList>
    </citation>
    <scope>NUCLEOTIDE SEQUENCE [LARGE SCALE GENOMIC DNA]</scope>
</reference>
<evidence type="ECO:0000256" key="7">
    <source>
        <dbReference type="ARBA" id="ARBA00023170"/>
    </source>
</evidence>
<evidence type="ECO:0000256" key="9">
    <source>
        <dbReference type="ARBA" id="ARBA00023224"/>
    </source>
</evidence>
<dbReference type="SUPFAM" id="SSF81321">
    <property type="entry name" value="Family A G protein-coupled receptor-like"/>
    <property type="match status" value="1"/>
</dbReference>
<evidence type="ECO:0000256" key="3">
    <source>
        <dbReference type="ARBA" id="ARBA00022692"/>
    </source>
</evidence>
<keyword evidence="8" id="KW-0325">Glycoprotein</keyword>
<feature type="transmembrane region" description="Helical" evidence="10">
    <location>
        <begin position="237"/>
        <end position="260"/>
    </location>
</feature>
<feature type="transmembrane region" description="Helical" evidence="10">
    <location>
        <begin position="387"/>
        <end position="413"/>
    </location>
</feature>
<evidence type="ECO:0000256" key="2">
    <source>
        <dbReference type="ARBA" id="ARBA00022475"/>
    </source>
</evidence>
<feature type="transmembrane region" description="Helical" evidence="10">
    <location>
        <begin position="281"/>
        <end position="301"/>
    </location>
</feature>
<keyword evidence="9" id="KW-0807">Transducer</keyword>
<keyword evidence="2" id="KW-1003">Cell membrane</keyword>
<dbReference type="Pfam" id="PF00001">
    <property type="entry name" value="7tm_1"/>
    <property type="match status" value="1"/>
</dbReference>
<dbReference type="Proteomes" id="UP001642483">
    <property type="component" value="Unassembled WGS sequence"/>
</dbReference>
<evidence type="ECO:0000259" key="11">
    <source>
        <dbReference type="PROSITE" id="PS50262"/>
    </source>
</evidence>
<keyword evidence="5" id="KW-0297">G-protein coupled receptor</keyword>
<keyword evidence="13" id="KW-1185">Reference proteome</keyword>
<name>A0ABP0FEG4_CLALP</name>
<sequence length="503" mass="56836">MLVGRKNENLIKSDDPKFWSMANMMSPQPTNSSKVFAFVNRLPSSSEIFALNQRFIAEQAENLLNKSTKVSSQSLPPTSFEDLLPNSSTFHRISIFENLQNNDSSAITFPEIWFKLPASLCGFPSFCSLTASSILRKKRLNQLDECDMNEGHFFVAVCILLGCFIVLGNGLVLWNVCKKQKGFEDNYSKVKGSLAIADMLTGVQLFGISVYNYFITINSSVEEVVERQRSLHGTPQAIAAGSFLLFNLTSSIYHLALLGCQRLIAIKMPIQYKLLRKRTMYYVLGVVWVLAIISASMPAWFPNELVYTYYHTLFLFYPAVRSNAKSLSATIVMFILFYGLPYLVMISSSILCAVFMRSYYKKTSIQFSASRNTTKNSQSVRKREKSIFVTVILMQVGFSLTLVPVIVVAILVYTNYLTCNNFSRVYIACIYLAMANSLVNVLVYSVREKKFRMSLKNFLCNICRSEVKSKIHQNKKSTKIPKILGKTAMKAIPLPLTYDKSPT</sequence>
<evidence type="ECO:0000256" key="10">
    <source>
        <dbReference type="SAM" id="Phobius"/>
    </source>
</evidence>
<evidence type="ECO:0000256" key="1">
    <source>
        <dbReference type="ARBA" id="ARBA00004651"/>
    </source>
</evidence>
<feature type="transmembrane region" description="Helical" evidence="10">
    <location>
        <begin position="195"/>
        <end position="217"/>
    </location>
</feature>
<feature type="transmembrane region" description="Helical" evidence="10">
    <location>
        <begin position="331"/>
        <end position="356"/>
    </location>
</feature>
<dbReference type="Gene3D" id="1.20.1070.10">
    <property type="entry name" value="Rhodopsin 7-helix transmembrane proteins"/>
    <property type="match status" value="1"/>
</dbReference>
<keyword evidence="6 10" id="KW-0472">Membrane</keyword>
<dbReference type="PRINTS" id="PR00237">
    <property type="entry name" value="GPCRRHODOPSN"/>
</dbReference>
<gene>
    <name evidence="12" type="ORF">CVLEPA_LOCUS6273</name>
</gene>
<dbReference type="PANTHER" id="PTHR24246:SF27">
    <property type="entry name" value="ADENOSINE RECEPTOR, ISOFORM A"/>
    <property type="match status" value="1"/>
</dbReference>
<comment type="subcellular location">
    <subcellularLocation>
        <location evidence="1">Cell membrane</location>
        <topology evidence="1">Multi-pass membrane protein</topology>
    </subcellularLocation>
</comment>
<dbReference type="InterPro" id="IPR017452">
    <property type="entry name" value="GPCR_Rhodpsn_7TM"/>
</dbReference>
<evidence type="ECO:0000313" key="12">
    <source>
        <dbReference type="EMBL" id="CAK8676845.1"/>
    </source>
</evidence>
<protein>
    <recommendedName>
        <fullName evidence="11">G-protein coupled receptors family 1 profile domain-containing protein</fullName>
    </recommendedName>
</protein>
<feature type="domain" description="G-protein coupled receptors family 1 profile" evidence="11">
    <location>
        <begin position="168"/>
        <end position="444"/>
    </location>
</feature>
<evidence type="ECO:0000256" key="4">
    <source>
        <dbReference type="ARBA" id="ARBA00022989"/>
    </source>
</evidence>
<organism evidence="12 13">
    <name type="scientific">Clavelina lepadiformis</name>
    <name type="common">Light-bulb sea squirt</name>
    <name type="synonym">Ascidia lepadiformis</name>
    <dbReference type="NCBI Taxonomy" id="159417"/>
    <lineage>
        <taxon>Eukaryota</taxon>
        <taxon>Metazoa</taxon>
        <taxon>Chordata</taxon>
        <taxon>Tunicata</taxon>
        <taxon>Ascidiacea</taxon>
        <taxon>Aplousobranchia</taxon>
        <taxon>Clavelinidae</taxon>
        <taxon>Clavelina</taxon>
    </lineage>
</organism>
<accession>A0ABP0FEG4</accession>
<feature type="transmembrane region" description="Helical" evidence="10">
    <location>
        <begin position="425"/>
        <end position="446"/>
    </location>
</feature>
<dbReference type="PROSITE" id="PS50262">
    <property type="entry name" value="G_PROTEIN_RECEP_F1_2"/>
    <property type="match status" value="1"/>
</dbReference>
<dbReference type="InterPro" id="IPR000276">
    <property type="entry name" value="GPCR_Rhodpsn"/>
</dbReference>
<evidence type="ECO:0000256" key="8">
    <source>
        <dbReference type="ARBA" id="ARBA00023180"/>
    </source>
</evidence>
<keyword evidence="4 10" id="KW-1133">Transmembrane helix</keyword>
<evidence type="ECO:0000256" key="5">
    <source>
        <dbReference type="ARBA" id="ARBA00023040"/>
    </source>
</evidence>
<dbReference type="PANTHER" id="PTHR24246">
    <property type="entry name" value="OLFACTORY RECEPTOR AND ADENOSINE RECEPTOR"/>
    <property type="match status" value="1"/>
</dbReference>
<keyword evidence="3 10" id="KW-0812">Transmembrane</keyword>